<dbReference type="GO" id="GO:0044718">
    <property type="term" value="P:siderophore transmembrane transport"/>
    <property type="evidence" value="ECO:0007669"/>
    <property type="project" value="TreeGrafter"/>
</dbReference>
<comment type="subcellular location">
    <subcellularLocation>
        <location evidence="1">Cell outer membrane</location>
        <topology evidence="1">Multi-pass membrane protein</topology>
    </subcellularLocation>
</comment>
<keyword evidence="3" id="KW-0812">Transmembrane</keyword>
<dbReference type="PANTHER" id="PTHR30069">
    <property type="entry name" value="TONB-DEPENDENT OUTER MEMBRANE RECEPTOR"/>
    <property type="match status" value="1"/>
</dbReference>
<evidence type="ECO:0000313" key="8">
    <source>
        <dbReference type="EMBL" id="SVB50588.1"/>
    </source>
</evidence>
<reference evidence="8" key="1">
    <citation type="submission" date="2018-05" db="EMBL/GenBank/DDBJ databases">
        <authorList>
            <person name="Lanie J.A."/>
            <person name="Ng W.-L."/>
            <person name="Kazmierczak K.M."/>
            <person name="Andrzejewski T.M."/>
            <person name="Davidsen T.M."/>
            <person name="Wayne K.J."/>
            <person name="Tettelin H."/>
            <person name="Glass J.I."/>
            <person name="Rusch D."/>
            <person name="Podicherti R."/>
            <person name="Tsui H.-C.T."/>
            <person name="Winkler M.E."/>
        </authorList>
    </citation>
    <scope>NUCLEOTIDE SEQUENCE</scope>
</reference>
<keyword evidence="5" id="KW-0472">Membrane</keyword>
<dbReference type="InterPro" id="IPR037066">
    <property type="entry name" value="Plug_dom_sf"/>
</dbReference>
<dbReference type="Pfam" id="PF13715">
    <property type="entry name" value="CarbopepD_reg_2"/>
    <property type="match status" value="1"/>
</dbReference>
<dbReference type="EMBL" id="UINC01044734">
    <property type="protein sequence ID" value="SVB50588.1"/>
    <property type="molecule type" value="Genomic_DNA"/>
</dbReference>
<keyword evidence="4" id="KW-0732">Signal</keyword>
<sequence length="558" mass="62881">LILIFVLGIINGGTTGKIKGIITDAKNDEPIIGANVFLDGTSLGSVSDKTGQYFIINVPPGEYIVRVNYIGYTPYRLMNVLVYSDRTTIKNFKLKVQVLEGDEITVEAERPRIEKDRTSSASFTSADEIELMPVQEVEDIIELQAGVVKDSDGRLHLRGGRHGEISYLIDGITVSDQFRGGSSVDVQNNWIKELQVISGSFNAEYGQAQSGVVNIVTKDGTQKLGGSFSVGSGGYLSNNSDIFYNIDNVNMKEVDLNVDFHGPLPLLKNGSYLFSIRDFHSEGWLYGQKRTNFDDTVPIQQFIQEAQQNLTDKERLIGIKIPDSLQTGDGSFVPLKNTAKQSYFGKLSFYPFNKIKVSYSVIYNNEVGKSYSNYRRYSPAGVANSSDINQNHIINLNHMLSNKMFYTISYSNYTKNTKKHLFKDPLDTRYQGKPFSTNGYAYGGTDNSRYDITNELMTIKMDVTSQVNHYNQVKIGSEYKQHTLRYYSLSTVADGPVNAPPTLRIPDENTSLHNQYEQRPFEASIYLQNKIEFDELILNAGLRYDYWDPNDRTLTQHL</sequence>
<dbReference type="Gene3D" id="2.60.40.1120">
    <property type="entry name" value="Carboxypeptidase-like, regulatory domain"/>
    <property type="match status" value="1"/>
</dbReference>
<feature type="non-terminal residue" evidence="8">
    <location>
        <position position="1"/>
    </location>
</feature>
<dbReference type="GO" id="GO:0015344">
    <property type="term" value="F:siderophore uptake transmembrane transporter activity"/>
    <property type="evidence" value="ECO:0007669"/>
    <property type="project" value="TreeGrafter"/>
</dbReference>
<evidence type="ECO:0000256" key="4">
    <source>
        <dbReference type="ARBA" id="ARBA00022729"/>
    </source>
</evidence>
<feature type="domain" description="TonB-dependent receptor plug" evidence="7">
    <location>
        <begin position="116"/>
        <end position="212"/>
    </location>
</feature>
<feature type="non-terminal residue" evidence="8">
    <location>
        <position position="558"/>
    </location>
</feature>
<dbReference type="GO" id="GO:0009279">
    <property type="term" value="C:cell outer membrane"/>
    <property type="evidence" value="ECO:0007669"/>
    <property type="project" value="UniProtKB-SubCell"/>
</dbReference>
<dbReference type="SUPFAM" id="SSF49464">
    <property type="entry name" value="Carboxypeptidase regulatory domain-like"/>
    <property type="match status" value="1"/>
</dbReference>
<evidence type="ECO:0000259" key="7">
    <source>
        <dbReference type="Pfam" id="PF07715"/>
    </source>
</evidence>
<organism evidence="8">
    <name type="scientific">marine metagenome</name>
    <dbReference type="NCBI Taxonomy" id="408172"/>
    <lineage>
        <taxon>unclassified sequences</taxon>
        <taxon>metagenomes</taxon>
        <taxon>ecological metagenomes</taxon>
    </lineage>
</organism>
<dbReference type="SUPFAM" id="SSF56935">
    <property type="entry name" value="Porins"/>
    <property type="match status" value="1"/>
</dbReference>
<evidence type="ECO:0000256" key="5">
    <source>
        <dbReference type="ARBA" id="ARBA00023136"/>
    </source>
</evidence>
<name>A0A382EIN3_9ZZZZ</name>
<dbReference type="InterPro" id="IPR012910">
    <property type="entry name" value="Plug_dom"/>
</dbReference>
<keyword evidence="6" id="KW-0998">Cell outer membrane</keyword>
<protein>
    <recommendedName>
        <fullName evidence="7">TonB-dependent receptor plug domain-containing protein</fullName>
    </recommendedName>
</protein>
<dbReference type="Pfam" id="PF07715">
    <property type="entry name" value="Plug"/>
    <property type="match status" value="1"/>
</dbReference>
<evidence type="ECO:0000256" key="1">
    <source>
        <dbReference type="ARBA" id="ARBA00004571"/>
    </source>
</evidence>
<evidence type="ECO:0000256" key="3">
    <source>
        <dbReference type="ARBA" id="ARBA00022692"/>
    </source>
</evidence>
<dbReference type="InterPro" id="IPR036942">
    <property type="entry name" value="Beta-barrel_TonB_sf"/>
</dbReference>
<dbReference type="AlphaFoldDB" id="A0A382EIN3"/>
<dbReference type="Gene3D" id="2.170.130.10">
    <property type="entry name" value="TonB-dependent receptor, plug domain"/>
    <property type="match status" value="1"/>
</dbReference>
<dbReference type="InterPro" id="IPR008969">
    <property type="entry name" value="CarboxyPept-like_regulatory"/>
</dbReference>
<dbReference type="Gene3D" id="2.40.170.20">
    <property type="entry name" value="TonB-dependent receptor, beta-barrel domain"/>
    <property type="match status" value="1"/>
</dbReference>
<evidence type="ECO:0000256" key="2">
    <source>
        <dbReference type="ARBA" id="ARBA00022448"/>
    </source>
</evidence>
<accession>A0A382EIN3</accession>
<dbReference type="PANTHER" id="PTHR30069:SF29">
    <property type="entry name" value="HEMOGLOBIN AND HEMOGLOBIN-HAPTOGLOBIN-BINDING PROTEIN 1-RELATED"/>
    <property type="match status" value="1"/>
</dbReference>
<keyword evidence="2" id="KW-0813">Transport</keyword>
<dbReference type="PROSITE" id="PS52016">
    <property type="entry name" value="TONB_DEPENDENT_REC_3"/>
    <property type="match status" value="1"/>
</dbReference>
<evidence type="ECO:0000256" key="6">
    <source>
        <dbReference type="ARBA" id="ARBA00023237"/>
    </source>
</evidence>
<proteinExistence type="predicted"/>
<gene>
    <name evidence="8" type="ORF">METZ01_LOCUS203442</name>
</gene>
<dbReference type="InterPro" id="IPR039426">
    <property type="entry name" value="TonB-dep_rcpt-like"/>
</dbReference>